<protein>
    <recommendedName>
        <fullName evidence="2">Reverse transcriptase domain-containing protein</fullName>
    </recommendedName>
</protein>
<sequence>MIQGPVVEMPPTLFNQHTRSDLVLQRTRCTYWENSWFNGSIPSMNAADAKKAIQEMADDSQKWEIKNGNVKVYAAQVGCESCKGPHYTKDCPLKEEVNPFEEALYTQYGVPFPIGGRFRAVASHDENSILIKEIRSSTDAAIQNQRASNKALEIQIGNISKGSSIHRIRQLEQNVDFQAKPIDYSFSIRLTDDFHDEINVLDSAAYGVFKEGRRMEDQGVPDNILVGIGKFVFPVDFIVLDIPKDVKVPLILGRPFLSTAHSKIDVFEREITLRVGNENVTFKIVENMDGYRDQDIGDVIFGEPFCKDSCVEARWFDGLITIHNDYDNVTYQMARSLPEELAEQCNAISGRLILSNYCVHVVRARIQILLHTQSCS</sequence>
<dbReference type="InterPro" id="IPR021109">
    <property type="entry name" value="Peptidase_aspartic_dom_sf"/>
</dbReference>
<dbReference type="Gene3D" id="2.40.70.10">
    <property type="entry name" value="Acid Proteases"/>
    <property type="match status" value="1"/>
</dbReference>
<dbReference type="EMBL" id="BKCJ010002886">
    <property type="protein sequence ID" value="GEU51567.1"/>
    <property type="molecule type" value="Genomic_DNA"/>
</dbReference>
<dbReference type="AlphaFoldDB" id="A0A6L2KSB4"/>
<proteinExistence type="predicted"/>
<dbReference type="PANTHER" id="PTHR33067:SF9">
    <property type="entry name" value="RNA-DIRECTED DNA POLYMERASE"/>
    <property type="match status" value="1"/>
</dbReference>
<organism evidence="1">
    <name type="scientific">Tanacetum cinerariifolium</name>
    <name type="common">Dalmatian daisy</name>
    <name type="synonym">Chrysanthemum cinerariifolium</name>
    <dbReference type="NCBI Taxonomy" id="118510"/>
    <lineage>
        <taxon>Eukaryota</taxon>
        <taxon>Viridiplantae</taxon>
        <taxon>Streptophyta</taxon>
        <taxon>Embryophyta</taxon>
        <taxon>Tracheophyta</taxon>
        <taxon>Spermatophyta</taxon>
        <taxon>Magnoliopsida</taxon>
        <taxon>eudicotyledons</taxon>
        <taxon>Gunneridae</taxon>
        <taxon>Pentapetalae</taxon>
        <taxon>asterids</taxon>
        <taxon>campanulids</taxon>
        <taxon>Asterales</taxon>
        <taxon>Asteraceae</taxon>
        <taxon>Asteroideae</taxon>
        <taxon>Anthemideae</taxon>
        <taxon>Anthemidinae</taxon>
        <taxon>Tanacetum</taxon>
    </lineage>
</organism>
<evidence type="ECO:0008006" key="2">
    <source>
        <dbReference type="Google" id="ProtNLM"/>
    </source>
</evidence>
<dbReference type="PANTHER" id="PTHR33067">
    <property type="entry name" value="RNA-DIRECTED DNA POLYMERASE-RELATED"/>
    <property type="match status" value="1"/>
</dbReference>
<comment type="caution">
    <text evidence="1">The sequence shown here is derived from an EMBL/GenBank/DDBJ whole genome shotgun (WGS) entry which is preliminary data.</text>
</comment>
<gene>
    <name evidence="1" type="ORF">Tci_023545</name>
</gene>
<accession>A0A6L2KSB4</accession>
<evidence type="ECO:0000313" key="1">
    <source>
        <dbReference type="EMBL" id="GEU51567.1"/>
    </source>
</evidence>
<reference evidence="1" key="1">
    <citation type="journal article" date="2019" name="Sci. Rep.">
        <title>Draft genome of Tanacetum cinerariifolium, the natural source of mosquito coil.</title>
        <authorList>
            <person name="Yamashiro T."/>
            <person name="Shiraishi A."/>
            <person name="Satake H."/>
            <person name="Nakayama K."/>
        </authorList>
    </citation>
    <scope>NUCLEOTIDE SEQUENCE</scope>
</reference>
<name>A0A6L2KSB4_TANCI</name>